<protein>
    <recommendedName>
        <fullName evidence="3">tetrahydrofolate synthase</fullName>
        <ecNumber evidence="3">6.3.2.17</ecNumber>
    </recommendedName>
    <alternativeName>
        <fullName evidence="11">Folylpoly-gamma-glutamate synthetase</fullName>
    </alternativeName>
    <alternativeName>
        <fullName evidence="10">Tetrahydrofolylpolyglutamate synthase</fullName>
    </alternativeName>
</protein>
<evidence type="ECO:0000256" key="13">
    <source>
        <dbReference type="SAM" id="MobiDB-lite"/>
    </source>
</evidence>
<evidence type="ECO:0000256" key="2">
    <source>
        <dbReference type="ARBA" id="ARBA00008276"/>
    </source>
</evidence>
<dbReference type="PANTHER" id="PTHR11136">
    <property type="entry name" value="FOLYLPOLYGLUTAMATE SYNTHASE-RELATED"/>
    <property type="match status" value="1"/>
</dbReference>
<dbReference type="InterPro" id="IPR018109">
    <property type="entry name" value="Folylpolyglutamate_synth_CS"/>
</dbReference>
<keyword evidence="9" id="KW-0460">Magnesium</keyword>
<evidence type="ECO:0000313" key="15">
    <source>
        <dbReference type="Proteomes" id="UP001287286"/>
    </source>
</evidence>
<evidence type="ECO:0000256" key="8">
    <source>
        <dbReference type="ARBA" id="ARBA00022840"/>
    </source>
</evidence>
<dbReference type="SUPFAM" id="SSF53623">
    <property type="entry name" value="MurD-like peptide ligases, catalytic domain"/>
    <property type="match status" value="1"/>
</dbReference>
<accession>A0ABR0BJG2</accession>
<proteinExistence type="inferred from homology"/>
<sequence length="478" mass="53042">MESNNQTYDNAVKVLQSRRRGQRPSVSSRLSDLPRSHLPRENQIFPGSPPIEGMGGWLQSLGDPHHRLSVIHVAGTKGKGSTAAWVELLLRSHGKTNGSPIKTGLYTSPHLIEVNERIRINFKPLRKEQFARYFFEVYERLFKPALPKPRYLQLMALLSFYTFASERVDVAVIETHHGGEFDATNIIANPVVTAITPIGLDHVLQLGPTIEDIAWHKGGIFKPGAKAFSGPQTSAVETELKRRAREKGVELAFVGCDETLPTHLPAEQRLNCSLAIKISNAFLASKRRPPLTADDILRGVREFHWPGRYQTVTVGRQHFFLDGAHNELSIGGAASWFEEASRAKQDSVMNASVVRIVIFSQLAEDRDSLSLISLMAQSLHTEIHHVFVTTHKQHYDVSMQDKDLLCAQAEKWKALGLGCKVWNVATIHEVFGRLKAVSEEAHACHILITGSLRLVAAALRVLRPNGDVCAVQGVPTTV</sequence>
<name>A0ABR0BJG2_PURLI</name>
<evidence type="ECO:0000256" key="6">
    <source>
        <dbReference type="ARBA" id="ARBA00022723"/>
    </source>
</evidence>
<keyword evidence="15" id="KW-1185">Reference proteome</keyword>
<feature type="region of interest" description="Disordered" evidence="13">
    <location>
        <begin position="1"/>
        <end position="49"/>
    </location>
</feature>
<evidence type="ECO:0000256" key="10">
    <source>
        <dbReference type="ARBA" id="ARBA00030592"/>
    </source>
</evidence>
<dbReference type="Proteomes" id="UP001287286">
    <property type="component" value="Unassembled WGS sequence"/>
</dbReference>
<dbReference type="InterPro" id="IPR036615">
    <property type="entry name" value="Mur_ligase_C_dom_sf"/>
</dbReference>
<dbReference type="InterPro" id="IPR036565">
    <property type="entry name" value="Mur-like_cat_sf"/>
</dbReference>
<keyword evidence="8" id="KW-0067">ATP-binding</keyword>
<evidence type="ECO:0000256" key="12">
    <source>
        <dbReference type="ARBA" id="ARBA00047493"/>
    </source>
</evidence>
<evidence type="ECO:0000256" key="9">
    <source>
        <dbReference type="ARBA" id="ARBA00022842"/>
    </source>
</evidence>
<evidence type="ECO:0000256" key="4">
    <source>
        <dbReference type="ARBA" id="ARBA00022563"/>
    </source>
</evidence>
<organism evidence="14 15">
    <name type="scientific">Purpureocillium lilacinum</name>
    <name type="common">Paecilomyces lilacinus</name>
    <dbReference type="NCBI Taxonomy" id="33203"/>
    <lineage>
        <taxon>Eukaryota</taxon>
        <taxon>Fungi</taxon>
        <taxon>Dikarya</taxon>
        <taxon>Ascomycota</taxon>
        <taxon>Pezizomycotina</taxon>
        <taxon>Sordariomycetes</taxon>
        <taxon>Hypocreomycetidae</taxon>
        <taxon>Hypocreales</taxon>
        <taxon>Ophiocordycipitaceae</taxon>
        <taxon>Purpureocillium</taxon>
    </lineage>
</organism>
<keyword evidence="7" id="KW-0547">Nucleotide-binding</keyword>
<gene>
    <name evidence="14" type="ORF">Purlil1_11480</name>
</gene>
<dbReference type="EMBL" id="JAWRVI010000070">
    <property type="protein sequence ID" value="KAK4081888.1"/>
    <property type="molecule type" value="Genomic_DNA"/>
</dbReference>
<evidence type="ECO:0000313" key="14">
    <source>
        <dbReference type="EMBL" id="KAK4081888.1"/>
    </source>
</evidence>
<comment type="caution">
    <text evidence="14">The sequence shown here is derived from an EMBL/GenBank/DDBJ whole genome shotgun (WGS) entry which is preliminary data.</text>
</comment>
<dbReference type="Gene3D" id="3.40.1190.10">
    <property type="entry name" value="Mur-like, catalytic domain"/>
    <property type="match status" value="1"/>
</dbReference>
<dbReference type="EC" id="6.3.2.17" evidence="3"/>
<keyword evidence="6" id="KW-0479">Metal-binding</keyword>
<evidence type="ECO:0000256" key="5">
    <source>
        <dbReference type="ARBA" id="ARBA00022598"/>
    </source>
</evidence>
<dbReference type="PANTHER" id="PTHR11136:SF5">
    <property type="entry name" value="FOLYLPOLYGLUTAMATE SYNTHASE, MITOCHONDRIAL"/>
    <property type="match status" value="1"/>
</dbReference>
<dbReference type="SUPFAM" id="SSF53244">
    <property type="entry name" value="MurD-like peptide ligases, peptide-binding domain"/>
    <property type="match status" value="1"/>
</dbReference>
<comment type="catalytic activity">
    <reaction evidence="12">
        <text>(6S)-5,6,7,8-tetrahydrofolyl-(gamma-L-Glu)(n) + L-glutamate + ATP = (6S)-5,6,7,8-tetrahydrofolyl-(gamma-L-Glu)(n+1) + ADP + phosphate + H(+)</text>
        <dbReference type="Rhea" id="RHEA:10580"/>
        <dbReference type="Rhea" id="RHEA-COMP:14738"/>
        <dbReference type="Rhea" id="RHEA-COMP:14740"/>
        <dbReference type="ChEBI" id="CHEBI:15378"/>
        <dbReference type="ChEBI" id="CHEBI:29985"/>
        <dbReference type="ChEBI" id="CHEBI:30616"/>
        <dbReference type="ChEBI" id="CHEBI:43474"/>
        <dbReference type="ChEBI" id="CHEBI:141005"/>
        <dbReference type="ChEBI" id="CHEBI:456216"/>
        <dbReference type="EC" id="6.3.2.17"/>
    </reaction>
</comment>
<evidence type="ECO:0000256" key="1">
    <source>
        <dbReference type="ARBA" id="ARBA00005150"/>
    </source>
</evidence>
<evidence type="ECO:0000256" key="11">
    <source>
        <dbReference type="ARBA" id="ARBA00030876"/>
    </source>
</evidence>
<dbReference type="Gene3D" id="3.90.190.20">
    <property type="entry name" value="Mur ligase, C-terminal domain"/>
    <property type="match status" value="1"/>
</dbReference>
<keyword evidence="4" id="KW-0554">One-carbon metabolism</keyword>
<keyword evidence="5" id="KW-0436">Ligase</keyword>
<comment type="similarity">
    <text evidence="2">Belongs to the folylpolyglutamate synthase family.</text>
</comment>
<comment type="pathway">
    <text evidence="1">Cofactor biosynthesis; tetrahydrofolylpolyglutamate biosynthesis.</text>
</comment>
<dbReference type="InterPro" id="IPR001645">
    <property type="entry name" value="Folylpolyglutamate_synth"/>
</dbReference>
<reference evidence="14 15" key="1">
    <citation type="journal article" date="2024" name="Microbiol. Resour. Announc.">
        <title>Genome annotations for the ascomycete fungi Trichoderma harzianum, Trichoderma aggressivum, and Purpureocillium lilacinum.</title>
        <authorList>
            <person name="Beijen E.P.W."/>
            <person name="Ohm R.A."/>
        </authorList>
    </citation>
    <scope>NUCLEOTIDE SEQUENCE [LARGE SCALE GENOMIC DNA]</scope>
    <source>
        <strain evidence="14 15">CBS 150709</strain>
    </source>
</reference>
<dbReference type="PROSITE" id="PS01011">
    <property type="entry name" value="FOLYLPOLYGLU_SYNT_1"/>
    <property type="match status" value="1"/>
</dbReference>
<evidence type="ECO:0000256" key="7">
    <source>
        <dbReference type="ARBA" id="ARBA00022741"/>
    </source>
</evidence>
<dbReference type="NCBIfam" id="TIGR01499">
    <property type="entry name" value="folC"/>
    <property type="match status" value="1"/>
</dbReference>
<evidence type="ECO:0000256" key="3">
    <source>
        <dbReference type="ARBA" id="ARBA00013025"/>
    </source>
</evidence>